<organism evidence="2 3">
    <name type="scientific">Pelobates cultripes</name>
    <name type="common">Western spadefoot toad</name>
    <dbReference type="NCBI Taxonomy" id="61616"/>
    <lineage>
        <taxon>Eukaryota</taxon>
        <taxon>Metazoa</taxon>
        <taxon>Chordata</taxon>
        <taxon>Craniata</taxon>
        <taxon>Vertebrata</taxon>
        <taxon>Euteleostomi</taxon>
        <taxon>Amphibia</taxon>
        <taxon>Batrachia</taxon>
        <taxon>Anura</taxon>
        <taxon>Pelobatoidea</taxon>
        <taxon>Pelobatidae</taxon>
        <taxon>Pelobates</taxon>
    </lineage>
</organism>
<gene>
    <name evidence="2" type="ORF">PECUL_23A047869</name>
</gene>
<name>A0AAD1VL35_PELCU</name>
<feature type="compositionally biased region" description="Basic and acidic residues" evidence="1">
    <location>
        <begin position="14"/>
        <end position="25"/>
    </location>
</feature>
<accession>A0AAD1VL35</accession>
<protein>
    <submittedName>
        <fullName evidence="2">Uncharacterized protein</fullName>
    </submittedName>
</protein>
<evidence type="ECO:0000313" key="3">
    <source>
        <dbReference type="Proteomes" id="UP001295444"/>
    </source>
</evidence>
<evidence type="ECO:0000313" key="2">
    <source>
        <dbReference type="EMBL" id="CAH2223532.1"/>
    </source>
</evidence>
<proteinExistence type="predicted"/>
<evidence type="ECO:0000256" key="1">
    <source>
        <dbReference type="SAM" id="MobiDB-lite"/>
    </source>
</evidence>
<feature type="compositionally biased region" description="Basic and acidic residues" evidence="1">
    <location>
        <begin position="41"/>
        <end position="50"/>
    </location>
</feature>
<reference evidence="2" key="1">
    <citation type="submission" date="2022-03" db="EMBL/GenBank/DDBJ databases">
        <authorList>
            <person name="Alioto T."/>
            <person name="Alioto T."/>
            <person name="Gomez Garrido J."/>
        </authorList>
    </citation>
    <scope>NUCLEOTIDE SEQUENCE</scope>
</reference>
<feature type="region of interest" description="Disordered" evidence="1">
    <location>
        <begin position="1"/>
        <end position="70"/>
    </location>
</feature>
<dbReference type="Proteomes" id="UP001295444">
    <property type="component" value="Chromosome 01"/>
</dbReference>
<dbReference type="AlphaFoldDB" id="A0AAD1VL35"/>
<sequence>MREEGASKGKKARTHEPRASEKEPDVRDDDYELTRLAAHGRAPERCRRSGSEPAKVADTGYPKLPTDTAP</sequence>
<keyword evidence="3" id="KW-1185">Reference proteome</keyword>
<dbReference type="EMBL" id="OW240912">
    <property type="protein sequence ID" value="CAH2223532.1"/>
    <property type="molecule type" value="Genomic_DNA"/>
</dbReference>